<evidence type="ECO:0000313" key="3">
    <source>
        <dbReference type="EMBL" id="AXY20882.1"/>
    </source>
</evidence>
<dbReference type="Proteomes" id="UP000264120">
    <property type="component" value="Chromosome"/>
</dbReference>
<name>A0A347W7N9_9PROT</name>
<sequence>MVTPVAKRQAVRHIQEALALSERRACALVGVARRVARYVSAGADDAALRQRLRDLADQRRRFGYRRLGYLLARELTALVERYGKPLMIVSDNGTEFTSHAILKWADGMKVEWHYIAPGKPQQNGFVESFNGRLRDECLNETLFTSLSHARQVLADWREDYNTVRPHSQLGGRTPDQVARQVSRGHAPETLVIPSTQSHKKRELSF</sequence>
<evidence type="ECO:0000256" key="1">
    <source>
        <dbReference type="SAM" id="MobiDB-lite"/>
    </source>
</evidence>
<dbReference type="PANTHER" id="PTHR47515:SF1">
    <property type="entry name" value="BLR2054 PROTEIN"/>
    <property type="match status" value="1"/>
</dbReference>
<feature type="region of interest" description="Disordered" evidence="1">
    <location>
        <begin position="164"/>
        <end position="188"/>
    </location>
</feature>
<dbReference type="InterPro" id="IPR036397">
    <property type="entry name" value="RNaseH_sf"/>
</dbReference>
<dbReference type="GO" id="GO:0003676">
    <property type="term" value="F:nucleic acid binding"/>
    <property type="evidence" value="ECO:0007669"/>
    <property type="project" value="InterPro"/>
</dbReference>
<feature type="domain" description="Integrase catalytic" evidence="2">
    <location>
        <begin position="70"/>
        <end position="182"/>
    </location>
</feature>
<reference evidence="3 4" key="1">
    <citation type="submission" date="2017-08" db="EMBL/GenBank/DDBJ databases">
        <title>Complete genome sequence of Gluconacetobacter saccharivorans CV1 isolated from Fermented Vinegar.</title>
        <authorList>
            <person name="Kim S.-Y."/>
        </authorList>
    </citation>
    <scope>NUCLEOTIDE SEQUENCE [LARGE SCALE GENOMIC DNA]</scope>
    <source>
        <strain evidence="3 4">CV1</strain>
    </source>
</reference>
<evidence type="ECO:0000259" key="2">
    <source>
        <dbReference type="PROSITE" id="PS50994"/>
    </source>
</evidence>
<keyword evidence="4" id="KW-1185">Reference proteome</keyword>
<gene>
    <name evidence="3" type="ORF">CD178_00042</name>
</gene>
<dbReference type="PANTHER" id="PTHR47515">
    <property type="entry name" value="LOW CALCIUM RESPONSE LOCUS PROTEIN T"/>
    <property type="match status" value="1"/>
</dbReference>
<dbReference type="Gene3D" id="3.30.420.10">
    <property type="entry name" value="Ribonuclease H-like superfamily/Ribonuclease H"/>
    <property type="match status" value="1"/>
</dbReference>
<accession>A0A347W7N9</accession>
<evidence type="ECO:0000313" key="4">
    <source>
        <dbReference type="Proteomes" id="UP000264120"/>
    </source>
</evidence>
<dbReference type="InterPro" id="IPR001584">
    <property type="entry name" value="Integrase_cat-core"/>
</dbReference>
<dbReference type="EMBL" id="CP023036">
    <property type="protein sequence ID" value="AXY20882.1"/>
    <property type="molecule type" value="Genomic_DNA"/>
</dbReference>
<dbReference type="Pfam" id="PF13683">
    <property type="entry name" value="rve_3"/>
    <property type="match status" value="1"/>
</dbReference>
<protein>
    <submittedName>
        <fullName evidence="3">Integrase core domain protein</fullName>
    </submittedName>
</protein>
<dbReference type="InterPro" id="IPR012337">
    <property type="entry name" value="RNaseH-like_sf"/>
</dbReference>
<dbReference type="KEGG" id="ksc:CD178_00042"/>
<proteinExistence type="predicted"/>
<dbReference type="GO" id="GO:0015074">
    <property type="term" value="P:DNA integration"/>
    <property type="evidence" value="ECO:0007669"/>
    <property type="project" value="InterPro"/>
</dbReference>
<dbReference type="SUPFAM" id="SSF53098">
    <property type="entry name" value="Ribonuclease H-like"/>
    <property type="match status" value="1"/>
</dbReference>
<dbReference type="PROSITE" id="PS50994">
    <property type="entry name" value="INTEGRASE"/>
    <property type="match status" value="1"/>
</dbReference>
<organism evidence="3 4">
    <name type="scientific">Komagataeibacter saccharivorans</name>
    <dbReference type="NCBI Taxonomy" id="265959"/>
    <lineage>
        <taxon>Bacteria</taxon>
        <taxon>Pseudomonadati</taxon>
        <taxon>Pseudomonadota</taxon>
        <taxon>Alphaproteobacteria</taxon>
        <taxon>Acetobacterales</taxon>
        <taxon>Acetobacteraceae</taxon>
        <taxon>Komagataeibacter</taxon>
    </lineage>
</organism>
<dbReference type="AlphaFoldDB" id="A0A347W7N9"/>